<dbReference type="InterPro" id="IPR001627">
    <property type="entry name" value="Semap_dom"/>
</dbReference>
<evidence type="ECO:0000256" key="1">
    <source>
        <dbReference type="ARBA" id="ARBA00004370"/>
    </source>
</evidence>
<dbReference type="InterPro" id="IPR016201">
    <property type="entry name" value="PSI"/>
</dbReference>
<evidence type="ECO:0000256" key="5">
    <source>
        <dbReference type="PROSITE-ProRule" id="PRU00352"/>
    </source>
</evidence>
<dbReference type="GO" id="GO:0030335">
    <property type="term" value="P:positive regulation of cell migration"/>
    <property type="evidence" value="ECO:0007669"/>
    <property type="project" value="TreeGrafter"/>
</dbReference>
<protein>
    <submittedName>
        <fullName evidence="10">Semaphorin-4E-like</fullName>
    </submittedName>
</protein>
<evidence type="ECO:0000313" key="9">
    <source>
        <dbReference type="Proteomes" id="UP000504632"/>
    </source>
</evidence>
<comment type="subcellular location">
    <subcellularLocation>
        <location evidence="1">Membrane</location>
    </subcellularLocation>
</comment>
<dbReference type="GO" id="GO:0071526">
    <property type="term" value="P:semaphorin-plexin signaling pathway"/>
    <property type="evidence" value="ECO:0007669"/>
    <property type="project" value="TreeGrafter"/>
</dbReference>
<keyword evidence="3" id="KW-1015">Disulfide bond</keyword>
<evidence type="ECO:0000313" key="10">
    <source>
        <dbReference type="RefSeq" id="XP_030638757.1"/>
    </source>
</evidence>
<dbReference type="InterPro" id="IPR027231">
    <property type="entry name" value="Semaphorin"/>
</dbReference>
<dbReference type="GO" id="GO:0000122">
    <property type="term" value="P:negative regulation of transcription by RNA polymerase II"/>
    <property type="evidence" value="ECO:0007669"/>
    <property type="project" value="TreeGrafter"/>
</dbReference>
<dbReference type="GO" id="GO:0045499">
    <property type="term" value="F:chemorepellent activity"/>
    <property type="evidence" value="ECO:0007669"/>
    <property type="project" value="TreeGrafter"/>
</dbReference>
<dbReference type="SMART" id="SM00630">
    <property type="entry name" value="Sema"/>
    <property type="match status" value="1"/>
</dbReference>
<keyword evidence="4" id="KW-0325">Glycoprotein</keyword>
<dbReference type="InParanoid" id="A0A6J2W3H5"/>
<evidence type="ECO:0000256" key="3">
    <source>
        <dbReference type="ARBA" id="ARBA00023157"/>
    </source>
</evidence>
<accession>A0A6J2W3H5</accession>
<keyword evidence="9" id="KW-1185">Reference proteome</keyword>
<dbReference type="Pfam" id="PF01403">
    <property type="entry name" value="Sema"/>
    <property type="match status" value="1"/>
</dbReference>
<evidence type="ECO:0000256" key="2">
    <source>
        <dbReference type="ARBA" id="ARBA00023136"/>
    </source>
</evidence>
<dbReference type="RefSeq" id="XP_030638757.1">
    <property type="nucleotide sequence ID" value="XM_030782897.1"/>
</dbReference>
<dbReference type="InterPro" id="IPR036352">
    <property type="entry name" value="Semap_dom_sf"/>
</dbReference>
<dbReference type="SUPFAM" id="SSF103575">
    <property type="entry name" value="Plexin repeat"/>
    <property type="match status" value="1"/>
</dbReference>
<evidence type="ECO:0000256" key="4">
    <source>
        <dbReference type="ARBA" id="ARBA00023180"/>
    </source>
</evidence>
<dbReference type="GeneID" id="115819333"/>
<keyword evidence="7" id="KW-0732">Signal</keyword>
<dbReference type="GO" id="GO:0001755">
    <property type="term" value="P:neural crest cell migration"/>
    <property type="evidence" value="ECO:0007669"/>
    <property type="project" value="TreeGrafter"/>
</dbReference>
<dbReference type="Proteomes" id="UP000504632">
    <property type="component" value="Chromosome 8"/>
</dbReference>
<gene>
    <name evidence="10" type="primary">LOC115819333</name>
</gene>
<reference evidence="10" key="1">
    <citation type="submission" date="2025-08" db="UniProtKB">
        <authorList>
            <consortium name="RefSeq"/>
        </authorList>
    </citation>
    <scope>IDENTIFICATION</scope>
</reference>
<evidence type="ECO:0000256" key="7">
    <source>
        <dbReference type="SAM" id="SignalP"/>
    </source>
</evidence>
<feature type="chain" id="PRO_5026715436" evidence="7">
    <location>
        <begin position="23"/>
        <end position="760"/>
    </location>
</feature>
<dbReference type="Gene3D" id="3.30.1680.10">
    <property type="entry name" value="ligand-binding face of the semaphorins, domain 2"/>
    <property type="match status" value="1"/>
</dbReference>
<dbReference type="FunFam" id="2.130.10.10:FF:001703">
    <property type="entry name" value="Semaphorin 4e"/>
    <property type="match status" value="1"/>
</dbReference>
<sequence length="760" mass="85226">MYNHYVGQRVVCFFLLNILCFSDDHVKQFRDEGTWNYSTMLLREDLGLLIVGARDAIYALDVNNISVQRAKVPWGVTKEKREECQFKGKNFDHECRNYIRTLHLMDNGTMYVCGTNAFNPTCDHMTYTDGKLKLANIQISGRGKCPFDPFQRHSSVMVGKDLYSATSVNLLGSDMGILRSSPTFLRTEYGSSSLSDPSFVFMDLVRESVDSTEGDDDKVYVFFSEIAVEYGLQPRLRVSRVARVCKGDMGGERKLQKKWTSFLKAALECSVSESSLPFMVQDVFHLQHSDWTKSMFYAIFTTQLRCCNMSTVCAYSVSKISSTFSRGRFKTRVIVKRFYEKWVPYDEDVPVPRPGACINNVARSLGVQQSLDLPDKTLMFVQNSLLMDEIVRPLTGGPLMISRGAAFTRLVVDSVTGLDGHVHHVMFVGTENGFVQKAVNYNGEMCIIEEVQVFQVPEPVKILRLSSSTGYLYAGSNTAAVQMPLSDCGRYGSCLRCVLARDPYCAWDLTAAVCFRVPSRPTDKYVYVLPHTSATEWADMSTEGDRTELPCCPGTHTEDSNILPLKVALGSLKEHEERLPKVLDQLGEIKTVTNWPQPTNVKTRQSLGFCGYYCRFLGQWFSILLLDPYCYSTLASCSMVLTEDFARYGHSRDPSPDGMESRATRPVLTESRLGSDQCLLERRLLSSTTSSPVSVPPSQEPEPVEVDSATHPNMLWLVEVVELTDSASVLVLVPLTQVHQAHVPVDSALVLEQLVPPPFQ</sequence>
<name>A0A6J2W3H5_CHACN</name>
<feature type="domain" description="Sema" evidence="8">
    <location>
        <begin position="1"/>
        <end position="485"/>
    </location>
</feature>
<dbReference type="GO" id="GO:0005615">
    <property type="term" value="C:extracellular space"/>
    <property type="evidence" value="ECO:0007669"/>
    <property type="project" value="TreeGrafter"/>
</dbReference>
<dbReference type="PANTHER" id="PTHR11036">
    <property type="entry name" value="SEMAPHORIN"/>
    <property type="match status" value="1"/>
</dbReference>
<dbReference type="GO" id="GO:0007411">
    <property type="term" value="P:axon guidance"/>
    <property type="evidence" value="ECO:0007669"/>
    <property type="project" value="TreeGrafter"/>
</dbReference>
<feature type="signal peptide" evidence="7">
    <location>
        <begin position="1"/>
        <end position="22"/>
    </location>
</feature>
<dbReference type="Pfam" id="PF01437">
    <property type="entry name" value="PSI"/>
    <property type="match status" value="1"/>
</dbReference>
<organism evidence="9 10">
    <name type="scientific">Chanos chanos</name>
    <name type="common">Milkfish</name>
    <name type="synonym">Mugil chanos</name>
    <dbReference type="NCBI Taxonomy" id="29144"/>
    <lineage>
        <taxon>Eukaryota</taxon>
        <taxon>Metazoa</taxon>
        <taxon>Chordata</taxon>
        <taxon>Craniata</taxon>
        <taxon>Vertebrata</taxon>
        <taxon>Euteleostomi</taxon>
        <taxon>Actinopterygii</taxon>
        <taxon>Neopterygii</taxon>
        <taxon>Teleostei</taxon>
        <taxon>Ostariophysi</taxon>
        <taxon>Gonorynchiformes</taxon>
        <taxon>Chanidae</taxon>
        <taxon>Chanos</taxon>
    </lineage>
</organism>
<dbReference type="PROSITE" id="PS51004">
    <property type="entry name" value="SEMA"/>
    <property type="match status" value="1"/>
</dbReference>
<dbReference type="OrthoDB" id="9988752at2759"/>
<dbReference type="SMART" id="SM00423">
    <property type="entry name" value="PSI"/>
    <property type="match status" value="1"/>
</dbReference>
<proteinExistence type="predicted"/>
<dbReference type="Gene3D" id="2.130.10.10">
    <property type="entry name" value="YVTN repeat-like/Quinoprotein amine dehydrogenase"/>
    <property type="match status" value="1"/>
</dbReference>
<dbReference type="InterPro" id="IPR002165">
    <property type="entry name" value="Plexin_repeat"/>
</dbReference>
<dbReference type="InterPro" id="IPR015943">
    <property type="entry name" value="WD40/YVTN_repeat-like_dom_sf"/>
</dbReference>
<dbReference type="PANTHER" id="PTHR11036:SF135">
    <property type="entry name" value="SEMAPHORIN 4D ISOFORM X1-RELATED"/>
    <property type="match status" value="1"/>
</dbReference>
<evidence type="ECO:0000259" key="8">
    <source>
        <dbReference type="PROSITE" id="PS51004"/>
    </source>
</evidence>
<keyword evidence="2" id="KW-0472">Membrane</keyword>
<comment type="caution">
    <text evidence="5">Lacks conserved residue(s) required for the propagation of feature annotation.</text>
</comment>
<dbReference type="GO" id="GO:0043931">
    <property type="term" value="P:ossification involved in bone maturation"/>
    <property type="evidence" value="ECO:0007669"/>
    <property type="project" value="TreeGrafter"/>
</dbReference>
<feature type="region of interest" description="Disordered" evidence="6">
    <location>
        <begin position="686"/>
        <end position="706"/>
    </location>
</feature>
<dbReference type="GO" id="GO:0005886">
    <property type="term" value="C:plasma membrane"/>
    <property type="evidence" value="ECO:0007669"/>
    <property type="project" value="TreeGrafter"/>
</dbReference>
<evidence type="ECO:0000256" key="6">
    <source>
        <dbReference type="SAM" id="MobiDB-lite"/>
    </source>
</evidence>
<dbReference type="GO" id="GO:0030215">
    <property type="term" value="F:semaphorin receptor binding"/>
    <property type="evidence" value="ECO:0007669"/>
    <property type="project" value="InterPro"/>
</dbReference>
<dbReference type="SUPFAM" id="SSF101912">
    <property type="entry name" value="Sema domain"/>
    <property type="match status" value="1"/>
</dbReference>
<dbReference type="AlphaFoldDB" id="A0A6J2W3H5"/>